<evidence type="ECO:0000313" key="1">
    <source>
        <dbReference type="EMBL" id="MPC42661.1"/>
    </source>
</evidence>
<accession>A0A5B7F6D5</accession>
<name>A0A5B7F6D5_PORTR</name>
<reference evidence="1 2" key="1">
    <citation type="submission" date="2019-05" db="EMBL/GenBank/DDBJ databases">
        <title>Another draft genome of Portunus trituberculatus and its Hox gene families provides insights of decapod evolution.</title>
        <authorList>
            <person name="Jeong J.-H."/>
            <person name="Song I."/>
            <person name="Kim S."/>
            <person name="Choi T."/>
            <person name="Kim D."/>
            <person name="Ryu S."/>
            <person name="Kim W."/>
        </authorList>
    </citation>
    <scope>NUCLEOTIDE SEQUENCE [LARGE SCALE GENOMIC DNA]</scope>
    <source>
        <tissue evidence="1">Muscle</tissue>
    </source>
</reference>
<organism evidence="1 2">
    <name type="scientific">Portunus trituberculatus</name>
    <name type="common">Swimming crab</name>
    <name type="synonym">Neptunus trituberculatus</name>
    <dbReference type="NCBI Taxonomy" id="210409"/>
    <lineage>
        <taxon>Eukaryota</taxon>
        <taxon>Metazoa</taxon>
        <taxon>Ecdysozoa</taxon>
        <taxon>Arthropoda</taxon>
        <taxon>Crustacea</taxon>
        <taxon>Multicrustacea</taxon>
        <taxon>Malacostraca</taxon>
        <taxon>Eumalacostraca</taxon>
        <taxon>Eucarida</taxon>
        <taxon>Decapoda</taxon>
        <taxon>Pleocyemata</taxon>
        <taxon>Brachyura</taxon>
        <taxon>Eubrachyura</taxon>
        <taxon>Portunoidea</taxon>
        <taxon>Portunidae</taxon>
        <taxon>Portuninae</taxon>
        <taxon>Portunus</taxon>
    </lineage>
</organism>
<sequence length="89" mass="10152">MLTSHIPQTLRRCAHPDISHPSRLSCIQRQGKSLVLCGMVEPAPLSLGVLNCRVNLNVYRRVNLNVYRFYFLYSLCTEADDTQDIWVSG</sequence>
<protein>
    <submittedName>
        <fullName evidence="1">Uncharacterized protein</fullName>
    </submittedName>
</protein>
<comment type="caution">
    <text evidence="1">The sequence shown here is derived from an EMBL/GenBank/DDBJ whole genome shotgun (WGS) entry which is preliminary data.</text>
</comment>
<gene>
    <name evidence="1" type="ORF">E2C01_036288</name>
</gene>
<proteinExistence type="predicted"/>
<evidence type="ECO:0000313" key="2">
    <source>
        <dbReference type="Proteomes" id="UP000324222"/>
    </source>
</evidence>
<dbReference type="EMBL" id="VSRR010005523">
    <property type="protein sequence ID" value="MPC42661.1"/>
    <property type="molecule type" value="Genomic_DNA"/>
</dbReference>
<keyword evidence="2" id="KW-1185">Reference proteome</keyword>
<dbReference type="AlphaFoldDB" id="A0A5B7F6D5"/>
<dbReference type="Proteomes" id="UP000324222">
    <property type="component" value="Unassembled WGS sequence"/>
</dbReference>